<evidence type="ECO:0000256" key="2">
    <source>
        <dbReference type="ARBA" id="ARBA00022741"/>
    </source>
</evidence>
<dbReference type="Gene3D" id="3.30.470.20">
    <property type="entry name" value="ATP-grasp fold, B domain"/>
    <property type="match status" value="1"/>
</dbReference>
<dbReference type="EMBL" id="BARS01003895">
    <property type="protein sequence ID" value="GAF69798.1"/>
    <property type="molecule type" value="Genomic_DNA"/>
</dbReference>
<name>X0RLY6_9ZZZZ</name>
<dbReference type="GO" id="GO:0015631">
    <property type="term" value="F:tubulin binding"/>
    <property type="evidence" value="ECO:0007669"/>
    <property type="project" value="TreeGrafter"/>
</dbReference>
<evidence type="ECO:0000256" key="3">
    <source>
        <dbReference type="ARBA" id="ARBA00022840"/>
    </source>
</evidence>
<feature type="non-terminal residue" evidence="4">
    <location>
        <position position="1"/>
    </location>
</feature>
<comment type="caution">
    <text evidence="4">The sequence shown here is derived from an EMBL/GenBank/DDBJ whole genome shotgun (WGS) entry which is preliminary data.</text>
</comment>
<keyword evidence="1" id="KW-0436">Ligase</keyword>
<sequence>TVIATESSLCKLITLKKNVTFQLFGVDVIFDKKLNPYLLEMNKGPDMIPKNNLDKKLKQKVTNDIFRLVDVTKKDKKNGFVKIYG</sequence>
<dbReference type="GO" id="GO:0005524">
    <property type="term" value="F:ATP binding"/>
    <property type="evidence" value="ECO:0007669"/>
    <property type="project" value="UniProtKB-KW"/>
</dbReference>
<keyword evidence="2" id="KW-0547">Nucleotide-binding</keyword>
<organism evidence="4">
    <name type="scientific">marine sediment metagenome</name>
    <dbReference type="NCBI Taxonomy" id="412755"/>
    <lineage>
        <taxon>unclassified sequences</taxon>
        <taxon>metagenomes</taxon>
        <taxon>ecological metagenomes</taxon>
    </lineage>
</organism>
<dbReference type="InterPro" id="IPR004344">
    <property type="entry name" value="TTL/TTLL_fam"/>
</dbReference>
<evidence type="ECO:0000256" key="1">
    <source>
        <dbReference type="ARBA" id="ARBA00022598"/>
    </source>
</evidence>
<dbReference type="Pfam" id="PF03133">
    <property type="entry name" value="TTL"/>
    <property type="match status" value="1"/>
</dbReference>
<evidence type="ECO:0000313" key="4">
    <source>
        <dbReference type="EMBL" id="GAF69798.1"/>
    </source>
</evidence>
<dbReference type="PANTHER" id="PTHR12241">
    <property type="entry name" value="TUBULIN POLYGLUTAMYLASE"/>
    <property type="match status" value="1"/>
</dbReference>
<protein>
    <submittedName>
        <fullName evidence="4">Uncharacterized protein</fullName>
    </submittedName>
</protein>
<dbReference type="GO" id="GO:0070740">
    <property type="term" value="F:tubulin-glutamic acid ligase activity"/>
    <property type="evidence" value="ECO:0007669"/>
    <property type="project" value="TreeGrafter"/>
</dbReference>
<accession>X0RLY6</accession>
<gene>
    <name evidence="4" type="ORF">S01H1_07574</name>
</gene>
<dbReference type="GO" id="GO:0000226">
    <property type="term" value="P:microtubule cytoskeleton organization"/>
    <property type="evidence" value="ECO:0007669"/>
    <property type="project" value="TreeGrafter"/>
</dbReference>
<reference evidence="4" key="1">
    <citation type="journal article" date="2014" name="Front. Microbiol.">
        <title>High frequency of phylogenetically diverse reductive dehalogenase-homologous genes in deep subseafloor sedimentary metagenomes.</title>
        <authorList>
            <person name="Kawai M."/>
            <person name="Futagami T."/>
            <person name="Toyoda A."/>
            <person name="Takaki Y."/>
            <person name="Nishi S."/>
            <person name="Hori S."/>
            <person name="Arai W."/>
            <person name="Tsubouchi T."/>
            <person name="Morono Y."/>
            <person name="Uchiyama I."/>
            <person name="Ito T."/>
            <person name="Fujiyama A."/>
            <person name="Inagaki F."/>
            <person name="Takami H."/>
        </authorList>
    </citation>
    <scope>NUCLEOTIDE SEQUENCE</scope>
    <source>
        <strain evidence="4">Expedition CK06-06</strain>
    </source>
</reference>
<proteinExistence type="predicted"/>
<dbReference type="PROSITE" id="PS51221">
    <property type="entry name" value="TTL"/>
    <property type="match status" value="1"/>
</dbReference>
<dbReference type="AlphaFoldDB" id="X0RLY6"/>
<keyword evidence="3" id="KW-0067">ATP-binding</keyword>
<dbReference type="GO" id="GO:0036064">
    <property type="term" value="C:ciliary basal body"/>
    <property type="evidence" value="ECO:0007669"/>
    <property type="project" value="TreeGrafter"/>
</dbReference>